<keyword evidence="3 5" id="KW-0288">FMN</keyword>
<accession>A0A841KVR1</accession>
<comment type="caution">
    <text evidence="7">The sequence shown here is derived from an EMBL/GenBank/DDBJ whole genome shotgun (WGS) entry which is preliminary data.</text>
</comment>
<dbReference type="Gene3D" id="3.40.109.10">
    <property type="entry name" value="NADH Oxidase"/>
    <property type="match status" value="1"/>
</dbReference>
<evidence type="ECO:0000256" key="3">
    <source>
        <dbReference type="ARBA" id="ARBA00022643"/>
    </source>
</evidence>
<evidence type="ECO:0000313" key="8">
    <source>
        <dbReference type="Proteomes" id="UP000579281"/>
    </source>
</evidence>
<evidence type="ECO:0000256" key="2">
    <source>
        <dbReference type="ARBA" id="ARBA00022630"/>
    </source>
</evidence>
<organism evidence="7 8">
    <name type="scientific">Anaerosolibacter carboniphilus</name>
    <dbReference type="NCBI Taxonomy" id="1417629"/>
    <lineage>
        <taxon>Bacteria</taxon>
        <taxon>Bacillati</taxon>
        <taxon>Bacillota</taxon>
        <taxon>Clostridia</taxon>
        <taxon>Peptostreptococcales</taxon>
        <taxon>Thermotaleaceae</taxon>
        <taxon>Anaerosolibacter</taxon>
    </lineage>
</organism>
<keyword evidence="8" id="KW-1185">Reference proteome</keyword>
<evidence type="ECO:0000256" key="5">
    <source>
        <dbReference type="PIRNR" id="PIRNR005426"/>
    </source>
</evidence>
<dbReference type="PANTHER" id="PTHR43425:SF2">
    <property type="entry name" value="OXYGEN-INSENSITIVE NADPH NITROREDUCTASE"/>
    <property type="match status" value="1"/>
</dbReference>
<gene>
    <name evidence="7" type="ORF">HNQ80_003857</name>
</gene>
<dbReference type="Pfam" id="PF00881">
    <property type="entry name" value="Nitroreductase"/>
    <property type="match status" value="1"/>
</dbReference>
<keyword evidence="2 5" id="KW-0285">Flavoprotein</keyword>
<keyword evidence="4 5" id="KW-0560">Oxidoreductase</keyword>
<sequence>MNDVIRLLKSHRSIRKFTDQGIDESVIREIIESAQWASSSSFVQAYSIIGIKDQANKRLLAQLCGEQSYIETCPVFLVFCADLNRLEMACTVHGMKMVGEYTESFIMSTVDAALAAQNAMIAAESLGLGGVYIGGIRNNPEEVSKLLKLPEFVYPVFGICLGYPAQDPGSKPRLPLAVIYKEEFYNNENDLKKIEDYDQKISAYYVERTQGKRSDSWTQQMAEKMQAETRPHMKEYLRNRGFEMK</sequence>
<name>A0A841KVR1_9FIRM</name>
<dbReference type="InterPro" id="IPR016446">
    <property type="entry name" value="Flavin_OxRdtase_Frp"/>
</dbReference>
<proteinExistence type="inferred from homology"/>
<evidence type="ECO:0000313" key="7">
    <source>
        <dbReference type="EMBL" id="MBB6217734.1"/>
    </source>
</evidence>
<dbReference type="InterPro" id="IPR029479">
    <property type="entry name" value="Nitroreductase"/>
</dbReference>
<comment type="similarity">
    <text evidence="1 5">Belongs to the flavin oxidoreductase frp family.</text>
</comment>
<dbReference type="NCBIfam" id="NF008033">
    <property type="entry name" value="PRK10765.1"/>
    <property type="match status" value="1"/>
</dbReference>
<dbReference type="CDD" id="cd02146">
    <property type="entry name" value="NfsA-like"/>
    <property type="match status" value="1"/>
</dbReference>
<keyword evidence="5" id="KW-0521">NADP</keyword>
<dbReference type="SUPFAM" id="SSF55469">
    <property type="entry name" value="FMN-dependent nitroreductase-like"/>
    <property type="match status" value="1"/>
</dbReference>
<feature type="domain" description="Nitroreductase" evidence="6">
    <location>
        <begin position="9"/>
        <end position="163"/>
    </location>
</feature>
<reference evidence="7 8" key="1">
    <citation type="submission" date="2020-08" db="EMBL/GenBank/DDBJ databases">
        <title>Genomic Encyclopedia of Type Strains, Phase IV (KMG-IV): sequencing the most valuable type-strain genomes for metagenomic binning, comparative biology and taxonomic classification.</title>
        <authorList>
            <person name="Goeker M."/>
        </authorList>
    </citation>
    <scope>NUCLEOTIDE SEQUENCE [LARGE SCALE GENOMIC DNA]</scope>
    <source>
        <strain evidence="7 8">DSM 103526</strain>
    </source>
</reference>
<evidence type="ECO:0000256" key="4">
    <source>
        <dbReference type="ARBA" id="ARBA00023002"/>
    </source>
</evidence>
<evidence type="ECO:0000256" key="1">
    <source>
        <dbReference type="ARBA" id="ARBA00008366"/>
    </source>
</evidence>
<dbReference type="Proteomes" id="UP000579281">
    <property type="component" value="Unassembled WGS sequence"/>
</dbReference>
<dbReference type="PANTHER" id="PTHR43425">
    <property type="entry name" value="OXYGEN-INSENSITIVE NADPH NITROREDUCTASE"/>
    <property type="match status" value="1"/>
</dbReference>
<protein>
    <submittedName>
        <fullName evidence="7">Nitroreductase</fullName>
    </submittedName>
</protein>
<evidence type="ECO:0000259" key="6">
    <source>
        <dbReference type="Pfam" id="PF00881"/>
    </source>
</evidence>
<dbReference type="GO" id="GO:0016491">
    <property type="term" value="F:oxidoreductase activity"/>
    <property type="evidence" value="ECO:0007669"/>
    <property type="project" value="UniProtKB-UniRule"/>
</dbReference>
<dbReference type="EMBL" id="JACHEN010000027">
    <property type="protein sequence ID" value="MBB6217734.1"/>
    <property type="molecule type" value="Genomic_DNA"/>
</dbReference>
<dbReference type="InterPro" id="IPR000415">
    <property type="entry name" value="Nitroreductase-like"/>
</dbReference>
<dbReference type="AlphaFoldDB" id="A0A841KVR1"/>
<dbReference type="PIRSF" id="PIRSF005426">
    <property type="entry name" value="Frp"/>
    <property type="match status" value="1"/>
</dbReference>
<dbReference type="RefSeq" id="WP_184312227.1">
    <property type="nucleotide sequence ID" value="NZ_JACHEN010000027.1"/>
</dbReference>